<sequence>MTQVAPFVDDISNARESRRGRLGTFVGFAYLALTVGLSIYALVGMERSTMNDYYWPDFNASGIQTFLADVYNQQLPYVYNGSLATLELNRSMAMYKDYSRSTTAIDTNPSRARSLLLTNISLLQVVVALRNTSFSSKLWLMTPHCWVDFNRSFELAHTDARQQRCITHDLHNGAVYFEALVRNSYHMDMVRSQAYSAVNYSIFTAVGATVPGQEWLQRTLNATWLPVADEITSWQAVGISSWQTQLENDIQRGIQDTITIENALGLLTTVQINNVDYTVMGNKWTTAKAFAGIYSETFWCYVYYECSLVRGASNHFDALGINWDTEMYIGVRRNPPTNLVRQCIGPFGSIDIRFVPVPFTLLAQVQKFWSELSTALQTTRPSMLALFNQWHVVDVDIVPPLWQNDLLFYGGNPMCLYGEAKSYVQPSFGFYDACGSQDIHTVTLTRDGLLFALTLMSGLQHISVSSMCSLCTTTQTSCISTMEQARTLYTSLQGTTQPLVSHVWDDVASLNISVMQFATQNATEILLRQAMVVSEFDPWTAFGWVTMYEWAQGKREVFMFEGDVGSVTTISPSHPYDALAANPLSVPRSACSYIWYIIVYVTFVLLVIGAALFVSGAMAKFNVTGASLFHYSRVVGSVWIGRPMLLVRGMTAIVILSTANVVFISRHGFAQLEQQPRSIVAIFLLAFESTWLNHVIIDICLPLMLSHAHVYAPWSSFVACLAILVLESMSPFVATITISPTCVIERLDRQIECQCGSVRAGSWERLGLLCIVQLVSVLLAYTIACLFSRCRRRRQSSQNTTYHHLLVPISTQAYLCTQHDNDDSTLTLGNVECIMSGMLPLGRHVFDVKIWTFVELHRRQSATFAFQKTTLRHRVIAISDGRFVPTRGYALMRLRALAGLGYIVSTVVGSYLYLNLTQSTMANDLWWDSFNSTGSQSFLSNWFTIYLQLTNAMAPTQIDMPMYGNYVASYDSQTSYIVAPTLYAAGIQNEVNYLENIVTGLRNMDSCLAPWIFSAYCFVDFNRQWEMANSANRQLRCMNDNSNGAVYLESILRNVDWATLNSCWGASLEIGVYSYLRSTNSGQGWLSEVQRRSISTTDEINYWVAKNITMYTTQWQAFKRLGVIETFSIRNAYGLLYPFTIKQSNGSFVATSQFSLKLYWGFGNDLLEITTNSSSISGKSFIRTSSNFAFENASLENILSNYALVNSPPGPEMALLRSTLFGPFGSIDVIRIATPKSLLLLYQTLAELIEQILFSSELSQFNGIPYYVGYSPQPTAWNIGLMKGGNIFCEFGTQSENSVSEFFTVDGSCNALTSNSVSGTLRSQIRAILAAKLLDKSAINSNAICQLETSDPDQCLLILSSLRSYLLQINISLSTTLVQTTKTEIRDTLNIQFVQFILDGTVYSLSSLNVFDPNEAAFEFFSWLYIFEWVEGSREVVSIQGAYGTLTTLSGYVQSQLQHANPLEIPFNVAYYIRCAIYYVTMLLLLVGSSAIICALSTRGYNEGWNMMEINRVAGVIWIGRPLILLRGITAICLLSTVQLQLIQSRNGLTNYFTSPPKYWFTVGISCGEVTWLVYIINDLFSPFTGAYTTLYGYKSSNVMWISSFVLTLIAPVQHRASISRSCTVDSVDFQVVCQSGTLEIGSSQRFFTLIGLAFASCGFTFAIERLRHPNLKFRHELTSLFLHAIAKHNFSFYEWHHGGMFYLDKASAVLNGLLSVHVGTVLYVFDIKSWRGYAFDTADLLSGSTNPALSRAIPLVE</sequence>
<feature type="transmembrane region" description="Helical" evidence="1">
    <location>
        <begin position="896"/>
        <end position="914"/>
    </location>
</feature>
<protein>
    <submittedName>
        <fullName evidence="3">Aste57867_7699 protein</fullName>
    </submittedName>
</protein>
<evidence type="ECO:0000313" key="2">
    <source>
        <dbReference type="EMBL" id="KAF0703085.1"/>
    </source>
</evidence>
<gene>
    <name evidence="3" type="primary">Aste57867_7699</name>
    <name evidence="2" type="ORF">As57867_007670</name>
    <name evidence="3" type="ORF">ASTE57867_7699</name>
</gene>
<evidence type="ECO:0000256" key="1">
    <source>
        <dbReference type="SAM" id="Phobius"/>
    </source>
</evidence>
<name>A0A485KIP0_9STRA</name>
<keyword evidence="1" id="KW-0472">Membrane</keyword>
<proteinExistence type="predicted"/>
<keyword evidence="1" id="KW-0812">Transmembrane</keyword>
<feature type="transmembrane region" description="Helical" evidence="1">
    <location>
        <begin position="593"/>
        <end position="614"/>
    </location>
</feature>
<dbReference type="Proteomes" id="UP000332933">
    <property type="component" value="Unassembled WGS sequence"/>
</dbReference>
<feature type="transmembrane region" description="Helical" evidence="1">
    <location>
        <begin position="645"/>
        <end position="665"/>
    </location>
</feature>
<feature type="transmembrane region" description="Helical" evidence="1">
    <location>
        <begin position="708"/>
        <end position="726"/>
    </location>
</feature>
<feature type="transmembrane region" description="Helical" evidence="1">
    <location>
        <begin position="677"/>
        <end position="696"/>
    </location>
</feature>
<feature type="transmembrane region" description="Helical" evidence="1">
    <location>
        <begin position="1559"/>
        <end position="1577"/>
    </location>
</feature>
<feature type="transmembrane region" description="Helical" evidence="1">
    <location>
        <begin position="22"/>
        <end position="43"/>
    </location>
</feature>
<reference evidence="3" key="1">
    <citation type="submission" date="2019-03" db="EMBL/GenBank/DDBJ databases">
        <authorList>
            <person name="Gaulin E."/>
            <person name="Dumas B."/>
        </authorList>
    </citation>
    <scope>NUCLEOTIDE SEQUENCE [LARGE SCALE GENOMIC DNA]</scope>
    <source>
        <strain evidence="3">CBS 568.67</strain>
    </source>
</reference>
<dbReference type="OrthoDB" id="77710at2759"/>
<dbReference type="EMBL" id="CAADRA010004404">
    <property type="protein sequence ID" value="VFT84602.1"/>
    <property type="molecule type" value="Genomic_DNA"/>
</dbReference>
<reference evidence="2" key="2">
    <citation type="submission" date="2019-06" db="EMBL/GenBank/DDBJ databases">
        <title>Genomics analysis of Aphanomyces spp. identifies a new class of oomycete effector associated with host adaptation.</title>
        <authorList>
            <person name="Gaulin E."/>
        </authorList>
    </citation>
    <scope>NUCLEOTIDE SEQUENCE</scope>
    <source>
        <strain evidence="2">CBS 578.67</strain>
    </source>
</reference>
<feature type="transmembrane region" description="Helical" evidence="1">
    <location>
        <begin position="1647"/>
        <end position="1664"/>
    </location>
</feature>
<organism evidence="3 4">
    <name type="scientific">Aphanomyces stellatus</name>
    <dbReference type="NCBI Taxonomy" id="120398"/>
    <lineage>
        <taxon>Eukaryota</taxon>
        <taxon>Sar</taxon>
        <taxon>Stramenopiles</taxon>
        <taxon>Oomycota</taxon>
        <taxon>Saprolegniomycetes</taxon>
        <taxon>Saprolegniales</taxon>
        <taxon>Verrucalvaceae</taxon>
        <taxon>Aphanomyces</taxon>
    </lineage>
</organism>
<feature type="transmembrane region" description="Helical" evidence="1">
    <location>
        <begin position="1518"/>
        <end position="1539"/>
    </location>
</feature>
<feature type="transmembrane region" description="Helical" evidence="1">
    <location>
        <begin position="766"/>
        <end position="787"/>
    </location>
</feature>
<evidence type="ECO:0000313" key="4">
    <source>
        <dbReference type="Proteomes" id="UP000332933"/>
    </source>
</evidence>
<feature type="transmembrane region" description="Helical" evidence="1">
    <location>
        <begin position="1476"/>
        <end position="1497"/>
    </location>
</feature>
<keyword evidence="1" id="KW-1133">Transmembrane helix</keyword>
<accession>A0A485KIP0</accession>
<dbReference type="EMBL" id="VJMH01004388">
    <property type="protein sequence ID" value="KAF0703085.1"/>
    <property type="molecule type" value="Genomic_DNA"/>
</dbReference>
<evidence type="ECO:0000313" key="3">
    <source>
        <dbReference type="EMBL" id="VFT84602.1"/>
    </source>
</evidence>
<keyword evidence="4" id="KW-1185">Reference proteome</keyword>